<dbReference type="Pfam" id="PF06559">
    <property type="entry name" value="DCD_N"/>
    <property type="match status" value="1"/>
</dbReference>
<dbReference type="PANTHER" id="PTHR42680">
    <property type="entry name" value="DCTP DEAMINASE"/>
    <property type="match status" value="1"/>
</dbReference>
<protein>
    <submittedName>
        <fullName evidence="3">2-deoxycytidine 5-triphosphate deaminase</fullName>
        <ecNumber evidence="3">3.5.4.13</ecNumber>
    </submittedName>
</protein>
<dbReference type="OrthoDB" id="9807211at2"/>
<sequence>MVKLEDGIQSAEGIAALASAGVIRPASPFADDQIQPASLDLRLGGRAWRVRASFLPGRTRDVAACLDKLKLHEIDLRQGAVLETGCVYIAELQEGVALPPDLAASANPKSSTGRIDVFTRVITDQAREFDMVEAGYAGPLFAEISPRTFPVLVRTGSRLSQLRFRRGAVRLDDAALARLHATTPLVDCADPSFQGGVAVSVDLSGFDGLIGYRAKRHTGLVDVDRPRSYPAAEFWEPLRADGSGTLILDPGQFYILASKEAVQVPPDFAAEMVPFDPLVGEFRVHYAGFFDPGFGHAEAGGTGARAVLEVRSRDVPFMLEDGQIVGRLVYERMAQRPAALYGSAAGSNYQAQGLKLSKHFV</sequence>
<evidence type="ECO:0000259" key="1">
    <source>
        <dbReference type="Pfam" id="PF06559"/>
    </source>
</evidence>
<dbReference type="GO" id="GO:0008829">
    <property type="term" value="F:dCTP deaminase activity"/>
    <property type="evidence" value="ECO:0007669"/>
    <property type="project" value="UniProtKB-EC"/>
</dbReference>
<dbReference type="NCBIfam" id="NF005734">
    <property type="entry name" value="PRK07559.1"/>
    <property type="match status" value="1"/>
</dbReference>
<dbReference type="Proteomes" id="UP000061432">
    <property type="component" value="Chromosome"/>
</dbReference>
<reference evidence="3 4" key="1">
    <citation type="journal article" date="2015" name="Genome Announc.">
        <title>Complete Genome Sequence of Methylobacterium aquaticum Strain 22A, Isolated from Racomitrium japonicum Moss.</title>
        <authorList>
            <person name="Tani A."/>
            <person name="Ogura Y."/>
            <person name="Hayashi T."/>
            <person name="Kimbara K."/>
        </authorList>
    </citation>
    <scope>NUCLEOTIDE SEQUENCE [LARGE SCALE GENOMIC DNA]</scope>
    <source>
        <strain evidence="3 4">MA-22A</strain>
    </source>
</reference>
<dbReference type="RefSeq" id="WP_060846657.1">
    <property type="nucleotide sequence ID" value="NZ_AP014704.1"/>
</dbReference>
<evidence type="ECO:0000313" key="4">
    <source>
        <dbReference type="Proteomes" id="UP000061432"/>
    </source>
</evidence>
<proteinExistence type="predicted"/>
<feature type="domain" description="2'-deoxycytidine 5'-triphosphate deaminase N-terminal" evidence="1">
    <location>
        <begin position="6"/>
        <end position="167"/>
    </location>
</feature>
<organism evidence="3 4">
    <name type="scientific">Methylobacterium aquaticum</name>
    <dbReference type="NCBI Taxonomy" id="270351"/>
    <lineage>
        <taxon>Bacteria</taxon>
        <taxon>Pseudomonadati</taxon>
        <taxon>Pseudomonadota</taxon>
        <taxon>Alphaproteobacteria</taxon>
        <taxon>Hyphomicrobiales</taxon>
        <taxon>Methylobacteriaceae</taxon>
        <taxon>Methylobacterium</taxon>
    </lineage>
</organism>
<dbReference type="Pfam" id="PF22569">
    <property type="entry name" value="DCD_C"/>
    <property type="match status" value="1"/>
</dbReference>
<dbReference type="PANTHER" id="PTHR42680:SF3">
    <property type="entry name" value="DCTP DEAMINASE"/>
    <property type="match status" value="1"/>
</dbReference>
<evidence type="ECO:0000313" key="3">
    <source>
        <dbReference type="EMBL" id="BAQ45309.1"/>
    </source>
</evidence>
<dbReference type="SUPFAM" id="SSF51283">
    <property type="entry name" value="dUTPase-like"/>
    <property type="match status" value="2"/>
</dbReference>
<evidence type="ECO:0000259" key="2">
    <source>
        <dbReference type="Pfam" id="PF22569"/>
    </source>
</evidence>
<dbReference type="Gene3D" id="2.70.40.10">
    <property type="match status" value="2"/>
</dbReference>
<keyword evidence="3" id="KW-0378">Hydrolase</keyword>
<dbReference type="AlphaFoldDB" id="A0A0C6FJP0"/>
<feature type="domain" description="2'-deoxycytidine 5'-triphosphate deaminase C-terminal" evidence="2">
    <location>
        <begin position="173"/>
        <end position="360"/>
    </location>
</feature>
<dbReference type="InterPro" id="IPR036157">
    <property type="entry name" value="dUTPase-like_sf"/>
</dbReference>
<dbReference type="STRING" id="270351.Maq22A_c10135"/>
<name>A0A0C6FJP0_9HYPH</name>
<accession>A0A0C6FJP0</accession>
<dbReference type="InterPro" id="IPR053811">
    <property type="entry name" value="DCD_C"/>
</dbReference>
<reference evidence="4" key="2">
    <citation type="submission" date="2015-01" db="EMBL/GenBank/DDBJ databases">
        <title>Complete genome sequence of Methylobacterium aquaticum strain 22A.</title>
        <authorList>
            <person name="Tani A."/>
            <person name="Ogura Y."/>
            <person name="Hayashi T."/>
        </authorList>
    </citation>
    <scope>NUCLEOTIDE SEQUENCE [LARGE SCALE GENOMIC DNA]</scope>
    <source>
        <strain evidence="4">MA-22A</strain>
    </source>
</reference>
<gene>
    <name evidence="3" type="primary">dcd</name>
    <name evidence="3" type="ORF">Maq22A_c10135</name>
</gene>
<dbReference type="KEGG" id="maqu:Maq22A_c10135"/>
<dbReference type="InterPro" id="IPR010550">
    <property type="entry name" value="DCD_N"/>
</dbReference>
<dbReference type="EMBL" id="AP014704">
    <property type="protein sequence ID" value="BAQ45309.1"/>
    <property type="molecule type" value="Genomic_DNA"/>
</dbReference>
<dbReference type="GO" id="GO:0009394">
    <property type="term" value="P:2'-deoxyribonucleotide metabolic process"/>
    <property type="evidence" value="ECO:0007669"/>
    <property type="project" value="InterPro"/>
</dbReference>
<dbReference type="EC" id="3.5.4.13" evidence="3"/>
<dbReference type="PATRIC" id="fig|270351.10.peg.1949"/>